<protein>
    <recommendedName>
        <fullName evidence="5">Thioesterase domain-containing protein</fullName>
    </recommendedName>
</protein>
<dbReference type="InterPro" id="IPR049449">
    <property type="entry name" value="TesB_ACOT8-like_N"/>
</dbReference>
<dbReference type="PANTHER" id="PTHR38110">
    <property type="entry name" value="CHROMOSOME 23, WHOLE GENOME SHOTGUN SEQUENCE"/>
    <property type="match status" value="1"/>
</dbReference>
<dbReference type="Gene3D" id="2.40.160.210">
    <property type="entry name" value="Acyl-CoA thioesterase, double hotdog domain"/>
    <property type="match status" value="1"/>
</dbReference>
<feature type="domain" description="Acyl-CoA thioesterase-like C-terminal" evidence="2">
    <location>
        <begin position="178"/>
        <end position="315"/>
    </location>
</feature>
<accession>A0A1B7P2A6</accession>
<dbReference type="Pfam" id="PF20789">
    <property type="entry name" value="4HBT_3C"/>
    <property type="match status" value="1"/>
</dbReference>
<evidence type="ECO:0008006" key="5">
    <source>
        <dbReference type="Google" id="ProtNLM"/>
    </source>
</evidence>
<dbReference type="SUPFAM" id="SSF54637">
    <property type="entry name" value="Thioesterase/thiol ester dehydrase-isomerase"/>
    <property type="match status" value="2"/>
</dbReference>
<dbReference type="Proteomes" id="UP000091918">
    <property type="component" value="Unassembled WGS sequence"/>
</dbReference>
<dbReference type="AlphaFoldDB" id="A0A1B7P2A6"/>
<dbReference type="STRING" id="1658172.A0A1B7P2A6"/>
<dbReference type="InterPro" id="IPR042171">
    <property type="entry name" value="Acyl-CoA_hotdog"/>
</dbReference>
<organism evidence="3 4">
    <name type="scientific">Emergomyces africanus</name>
    <dbReference type="NCBI Taxonomy" id="1955775"/>
    <lineage>
        <taxon>Eukaryota</taxon>
        <taxon>Fungi</taxon>
        <taxon>Dikarya</taxon>
        <taxon>Ascomycota</taxon>
        <taxon>Pezizomycotina</taxon>
        <taxon>Eurotiomycetes</taxon>
        <taxon>Eurotiomycetidae</taxon>
        <taxon>Onygenales</taxon>
        <taxon>Ajellomycetaceae</taxon>
        <taxon>Emergomyces</taxon>
    </lineage>
</organism>
<dbReference type="PANTHER" id="PTHR38110:SF3">
    <property type="entry name" value="THIOESTERASE-LIKE SUPERFAMILY-DOMAIN-CONTAINING PROTEIN"/>
    <property type="match status" value="1"/>
</dbReference>
<dbReference type="InterPro" id="IPR049450">
    <property type="entry name" value="ACOT8-like_C"/>
</dbReference>
<dbReference type="EMBL" id="LGUA01000208">
    <property type="protein sequence ID" value="OAX83163.1"/>
    <property type="molecule type" value="Genomic_DNA"/>
</dbReference>
<evidence type="ECO:0000259" key="1">
    <source>
        <dbReference type="Pfam" id="PF13622"/>
    </source>
</evidence>
<name>A0A1B7P2A6_9EURO</name>
<dbReference type="OrthoDB" id="2532955at2759"/>
<dbReference type="Pfam" id="PF13622">
    <property type="entry name" value="4HBT_3"/>
    <property type="match status" value="1"/>
</dbReference>
<sequence>MTVPPHTQVFEDAITITPLSSHTYSADLVTQWSVGTAPNGGYLTAILYRLATTHFQNTHPTRHSSQPMPISMQLSFIRRSAVGPALLTVRDVKLGLRTSTIQVVLSQPGPSTSPKNHVEKVAGYITVSDPISEVGVTTPCSWKIHPPPPDTKPPQFCSTPGEQPVQNSPWKKTIMKQPEFRRASSNTEFWEPVDPRLDERRGITDQWGRLRPHGPKGGLGRWTDEAVAYLVDIFPMALENLENATAKEMESPPPYWFPTIALNIDFKKPLPKGGVEWLYSRVTTKSVRNGRTDIEVIVLDEAGEIVALATQLGLVLGSSRNTGEKREGNSQQRSANL</sequence>
<evidence type="ECO:0000259" key="2">
    <source>
        <dbReference type="Pfam" id="PF20789"/>
    </source>
</evidence>
<evidence type="ECO:0000313" key="3">
    <source>
        <dbReference type="EMBL" id="OAX83163.1"/>
    </source>
</evidence>
<evidence type="ECO:0000313" key="4">
    <source>
        <dbReference type="Proteomes" id="UP000091918"/>
    </source>
</evidence>
<reference evidence="3 4" key="1">
    <citation type="submission" date="2015-07" db="EMBL/GenBank/DDBJ databases">
        <title>Emmonsia species relationships and genome sequence.</title>
        <authorList>
            <person name="Cuomo C.A."/>
            <person name="Schwartz I.S."/>
            <person name="Kenyon C."/>
            <person name="de Hoog G.S."/>
            <person name="Govender N.P."/>
            <person name="Botha A."/>
            <person name="Moreno L."/>
            <person name="de Vries M."/>
            <person name="Munoz J.F."/>
            <person name="Stielow J.B."/>
        </authorList>
    </citation>
    <scope>NUCLEOTIDE SEQUENCE [LARGE SCALE GENOMIC DNA]</scope>
    <source>
        <strain evidence="3 4">CBS 136260</strain>
    </source>
</reference>
<proteinExistence type="predicted"/>
<dbReference type="InterPro" id="IPR052389">
    <property type="entry name" value="Sec_Metab_Biosynth-Assoc"/>
</dbReference>
<keyword evidence="4" id="KW-1185">Reference proteome</keyword>
<gene>
    <name evidence="3" type="ORF">ACJ72_02487</name>
</gene>
<dbReference type="CDD" id="cd03440">
    <property type="entry name" value="hot_dog"/>
    <property type="match status" value="1"/>
</dbReference>
<comment type="caution">
    <text evidence="3">The sequence shown here is derived from an EMBL/GenBank/DDBJ whole genome shotgun (WGS) entry which is preliminary data.</text>
</comment>
<feature type="domain" description="Acyl-CoA thioesterase-like N-terminal HotDog" evidence="1">
    <location>
        <begin position="31"/>
        <end position="125"/>
    </location>
</feature>
<dbReference type="InterPro" id="IPR029069">
    <property type="entry name" value="HotDog_dom_sf"/>
</dbReference>